<gene>
    <name evidence="6" type="ORF">NXF25_012182</name>
</gene>
<dbReference type="GO" id="GO:0005506">
    <property type="term" value="F:iron ion binding"/>
    <property type="evidence" value="ECO:0007669"/>
    <property type="project" value="InterPro"/>
</dbReference>
<comment type="caution">
    <text evidence="6">The sequence shown here is derived from an EMBL/GenBank/DDBJ whole genome shotgun (WGS) entry which is preliminary data.</text>
</comment>
<dbReference type="PRINTS" id="PR00463">
    <property type="entry name" value="EP450I"/>
</dbReference>
<accession>A0AAW1BHL7</accession>
<dbReference type="AlphaFoldDB" id="A0AAW1BHL7"/>
<dbReference type="GO" id="GO:0006082">
    <property type="term" value="P:organic acid metabolic process"/>
    <property type="evidence" value="ECO:0007669"/>
    <property type="project" value="TreeGrafter"/>
</dbReference>
<dbReference type="GO" id="GO:0020037">
    <property type="term" value="F:heme binding"/>
    <property type="evidence" value="ECO:0007669"/>
    <property type="project" value="InterPro"/>
</dbReference>
<evidence type="ECO:0000313" key="7">
    <source>
        <dbReference type="Proteomes" id="UP001474421"/>
    </source>
</evidence>
<name>A0AAW1BHL7_CROAD</name>
<dbReference type="GO" id="GO:0005737">
    <property type="term" value="C:cytoplasm"/>
    <property type="evidence" value="ECO:0007669"/>
    <property type="project" value="TreeGrafter"/>
</dbReference>
<keyword evidence="4" id="KW-0408">Iron</keyword>
<feature type="region of interest" description="Disordered" evidence="5">
    <location>
        <begin position="301"/>
        <end position="354"/>
    </location>
</feature>
<evidence type="ECO:0000256" key="2">
    <source>
        <dbReference type="ARBA" id="ARBA00010617"/>
    </source>
</evidence>
<dbReference type="Pfam" id="PF00067">
    <property type="entry name" value="p450"/>
    <property type="match status" value="2"/>
</dbReference>
<reference evidence="6 7" key="1">
    <citation type="journal article" date="2024" name="Proc. Natl. Acad. Sci. U.S.A.">
        <title>The genetic regulatory architecture and epigenomic basis for age-related changes in rattlesnake venom.</title>
        <authorList>
            <person name="Hogan M.P."/>
            <person name="Holding M.L."/>
            <person name="Nystrom G.S."/>
            <person name="Colston T.J."/>
            <person name="Bartlett D.A."/>
            <person name="Mason A.J."/>
            <person name="Ellsworth S.A."/>
            <person name="Rautsaw R.M."/>
            <person name="Lawrence K.C."/>
            <person name="Strickland J.L."/>
            <person name="He B."/>
            <person name="Fraser P."/>
            <person name="Margres M.J."/>
            <person name="Gilbert D.M."/>
            <person name="Gibbs H.L."/>
            <person name="Parkinson C.L."/>
            <person name="Rokyta D.R."/>
        </authorList>
    </citation>
    <scope>NUCLEOTIDE SEQUENCE [LARGE SCALE GENOMIC DNA]</scope>
    <source>
        <strain evidence="6">DRR0105</strain>
    </source>
</reference>
<evidence type="ECO:0000256" key="4">
    <source>
        <dbReference type="ARBA" id="ARBA00023004"/>
    </source>
</evidence>
<evidence type="ECO:0000256" key="5">
    <source>
        <dbReference type="SAM" id="MobiDB-lite"/>
    </source>
</evidence>
<evidence type="ECO:0000256" key="3">
    <source>
        <dbReference type="ARBA" id="ARBA00022723"/>
    </source>
</evidence>
<comment type="similarity">
    <text evidence="2">Belongs to the cytochrome P450 family.</text>
</comment>
<keyword evidence="7" id="KW-1185">Reference proteome</keyword>
<evidence type="ECO:0000313" key="6">
    <source>
        <dbReference type="EMBL" id="KAK9401468.1"/>
    </source>
</evidence>
<feature type="compositionally biased region" description="Basic and acidic residues" evidence="5">
    <location>
        <begin position="325"/>
        <end position="354"/>
    </location>
</feature>
<dbReference type="Proteomes" id="UP001474421">
    <property type="component" value="Unassembled WGS sequence"/>
</dbReference>
<proteinExistence type="inferred from homology"/>
<evidence type="ECO:0000256" key="1">
    <source>
        <dbReference type="ARBA" id="ARBA00001971"/>
    </source>
</evidence>
<protein>
    <submittedName>
        <fullName evidence="6">Cytochrome P450 2J2-like</fullName>
    </submittedName>
</protein>
<feature type="compositionally biased region" description="Basic and acidic residues" evidence="5">
    <location>
        <begin position="301"/>
        <end position="316"/>
    </location>
</feature>
<comment type="cofactor">
    <cofactor evidence="1">
        <name>heme</name>
        <dbReference type="ChEBI" id="CHEBI:30413"/>
    </cofactor>
</comment>
<dbReference type="InterPro" id="IPR036396">
    <property type="entry name" value="Cyt_P450_sf"/>
</dbReference>
<keyword evidence="3" id="KW-0479">Metal-binding</keyword>
<dbReference type="PANTHER" id="PTHR24300">
    <property type="entry name" value="CYTOCHROME P450 508A4-RELATED"/>
    <property type="match status" value="1"/>
</dbReference>
<dbReference type="GO" id="GO:0016712">
    <property type="term" value="F:oxidoreductase activity, acting on paired donors, with incorporation or reduction of molecular oxygen, reduced flavin or flavoprotein as one donor, and incorporation of one atom of oxygen"/>
    <property type="evidence" value="ECO:0007669"/>
    <property type="project" value="TreeGrafter"/>
</dbReference>
<dbReference type="InterPro" id="IPR001128">
    <property type="entry name" value="Cyt_P450"/>
</dbReference>
<dbReference type="GO" id="GO:0006805">
    <property type="term" value="P:xenobiotic metabolic process"/>
    <property type="evidence" value="ECO:0007669"/>
    <property type="project" value="TreeGrafter"/>
</dbReference>
<dbReference type="SUPFAM" id="SSF48264">
    <property type="entry name" value="Cytochrome P450"/>
    <property type="match status" value="1"/>
</dbReference>
<sequence>MTQHPSVSRRQSCGGFSGIIFASGNVWKQHRRIGAMGLKFLSQGKSGLERQIQEEALDLIEVFDSTQGQPMEPSFPIVLAVSNVICALLFGYRFSKEDEIFHQLIKSTEFILQIGGSAWQIVYEIFPWIMNHLPGRHQKAFACYDFSISFVMKEIRSREKSGTLDNPQNFIDFYLAQMAKSKDDPTSTLDENNLAYSIFDFFIAGSETTATTLHWALLYMVAYPDIQGQRACLGENLARMELFLLFTNLLRRFHFQLPEGVTEVNTKYIKGMTLQPHPQLLQACGGAGGGGHMCLHFGERERERKEGRGGRKEMGMRKGGRQGRRGGERKEGDGNEKGNQARKEGRGKEGRRWE</sequence>
<dbReference type="EMBL" id="JAOTOJ010000005">
    <property type="protein sequence ID" value="KAK9401468.1"/>
    <property type="molecule type" value="Genomic_DNA"/>
</dbReference>
<organism evidence="6 7">
    <name type="scientific">Crotalus adamanteus</name>
    <name type="common">Eastern diamondback rattlesnake</name>
    <dbReference type="NCBI Taxonomy" id="8729"/>
    <lineage>
        <taxon>Eukaryota</taxon>
        <taxon>Metazoa</taxon>
        <taxon>Chordata</taxon>
        <taxon>Craniata</taxon>
        <taxon>Vertebrata</taxon>
        <taxon>Euteleostomi</taxon>
        <taxon>Lepidosauria</taxon>
        <taxon>Squamata</taxon>
        <taxon>Bifurcata</taxon>
        <taxon>Unidentata</taxon>
        <taxon>Episquamata</taxon>
        <taxon>Toxicofera</taxon>
        <taxon>Serpentes</taxon>
        <taxon>Colubroidea</taxon>
        <taxon>Viperidae</taxon>
        <taxon>Crotalinae</taxon>
        <taxon>Crotalus</taxon>
    </lineage>
</organism>
<dbReference type="InterPro" id="IPR050182">
    <property type="entry name" value="Cytochrome_P450_fam2"/>
</dbReference>
<dbReference type="InterPro" id="IPR002401">
    <property type="entry name" value="Cyt_P450_E_grp-I"/>
</dbReference>
<dbReference type="Gene3D" id="1.10.630.10">
    <property type="entry name" value="Cytochrome P450"/>
    <property type="match status" value="2"/>
</dbReference>
<dbReference type="PANTHER" id="PTHR24300:SF411">
    <property type="entry name" value="CYTOCHROME P450, FAMILY 2, SUBFAMILY AB, POLYPEPTIDE 4-RELATED"/>
    <property type="match status" value="1"/>
</dbReference>